<evidence type="ECO:0000256" key="6">
    <source>
        <dbReference type="SAM" id="Phobius"/>
    </source>
</evidence>
<feature type="transmembrane region" description="Helical" evidence="6">
    <location>
        <begin position="116"/>
        <end position="133"/>
    </location>
</feature>
<feature type="transmembrane region" description="Helical" evidence="6">
    <location>
        <begin position="320"/>
        <end position="337"/>
    </location>
</feature>
<feature type="transmembrane region" description="Helical" evidence="6">
    <location>
        <begin position="290"/>
        <end position="308"/>
    </location>
</feature>
<dbReference type="Pfam" id="PF01098">
    <property type="entry name" value="FTSW_RODA_SPOVE"/>
    <property type="match status" value="1"/>
</dbReference>
<feature type="transmembrane region" description="Helical" evidence="6">
    <location>
        <begin position="167"/>
        <end position="183"/>
    </location>
</feature>
<name>A0A292YHT7_9BACL</name>
<organism evidence="7 8">
    <name type="scientific">Effusibacillus lacus</name>
    <dbReference type="NCBI Taxonomy" id="1348429"/>
    <lineage>
        <taxon>Bacteria</taxon>
        <taxon>Bacillati</taxon>
        <taxon>Bacillota</taxon>
        <taxon>Bacilli</taxon>
        <taxon>Bacillales</taxon>
        <taxon>Alicyclobacillaceae</taxon>
        <taxon>Effusibacillus</taxon>
    </lineage>
</organism>
<dbReference type="PANTHER" id="PTHR30474:SF1">
    <property type="entry name" value="PEPTIDOGLYCAN GLYCOSYLTRANSFERASE MRDB"/>
    <property type="match status" value="1"/>
</dbReference>
<feature type="transmembrane region" description="Helical" evidence="6">
    <location>
        <begin position="46"/>
        <end position="65"/>
    </location>
</feature>
<evidence type="ECO:0008006" key="9">
    <source>
        <dbReference type="Google" id="ProtNLM"/>
    </source>
</evidence>
<dbReference type="Proteomes" id="UP000217785">
    <property type="component" value="Unassembled WGS sequence"/>
</dbReference>
<dbReference type="AlphaFoldDB" id="A0A292YHT7"/>
<dbReference type="GO" id="GO:0008360">
    <property type="term" value="P:regulation of cell shape"/>
    <property type="evidence" value="ECO:0007669"/>
    <property type="project" value="UniProtKB-KW"/>
</dbReference>
<accession>A0A292YHT7</accession>
<gene>
    <name evidence="7" type="ORF">EFBL_0198</name>
</gene>
<keyword evidence="2 6" id="KW-0812">Transmembrane</keyword>
<evidence type="ECO:0000256" key="4">
    <source>
        <dbReference type="ARBA" id="ARBA00022989"/>
    </source>
</evidence>
<dbReference type="GO" id="GO:0005886">
    <property type="term" value="C:plasma membrane"/>
    <property type="evidence" value="ECO:0007669"/>
    <property type="project" value="TreeGrafter"/>
</dbReference>
<dbReference type="InterPro" id="IPR001182">
    <property type="entry name" value="FtsW/RodA"/>
</dbReference>
<comment type="subcellular location">
    <subcellularLocation>
        <location evidence="1">Membrane</location>
        <topology evidence="1">Multi-pass membrane protein</topology>
    </subcellularLocation>
</comment>
<keyword evidence="5 6" id="KW-0472">Membrane</keyword>
<reference evidence="8" key="1">
    <citation type="submission" date="2017-07" db="EMBL/GenBank/DDBJ databases">
        <title>Draft genome sequence of Effusibacillus lacus strain skLN1.</title>
        <authorList>
            <person name="Watanabe M."/>
            <person name="Kojima H."/>
            <person name="Fukui M."/>
        </authorList>
    </citation>
    <scope>NUCLEOTIDE SEQUENCE [LARGE SCALE GENOMIC DNA]</scope>
    <source>
        <strain evidence="8">skLN1</strain>
    </source>
</reference>
<feature type="transmembrane region" description="Helical" evidence="6">
    <location>
        <begin position="357"/>
        <end position="379"/>
    </location>
</feature>
<feature type="transmembrane region" description="Helical" evidence="6">
    <location>
        <begin position="77"/>
        <end position="96"/>
    </location>
</feature>
<keyword evidence="3" id="KW-0133">Cell shape</keyword>
<keyword evidence="8" id="KW-1185">Reference proteome</keyword>
<evidence type="ECO:0000313" key="8">
    <source>
        <dbReference type="Proteomes" id="UP000217785"/>
    </source>
</evidence>
<dbReference type="EMBL" id="BDUF01000004">
    <property type="protein sequence ID" value="GAX88586.1"/>
    <property type="molecule type" value="Genomic_DNA"/>
</dbReference>
<dbReference type="GO" id="GO:0015648">
    <property type="term" value="F:lipid-linked peptidoglycan transporter activity"/>
    <property type="evidence" value="ECO:0007669"/>
    <property type="project" value="TreeGrafter"/>
</dbReference>
<dbReference type="PANTHER" id="PTHR30474">
    <property type="entry name" value="CELL CYCLE PROTEIN"/>
    <property type="match status" value="1"/>
</dbReference>
<evidence type="ECO:0000256" key="5">
    <source>
        <dbReference type="ARBA" id="ARBA00023136"/>
    </source>
</evidence>
<sequence length="386" mass="43057">MVSFDWLKRHAKDFDLVLLLVLIAISIISFLGVYSSTVTRAGLETYYQKQIIWQMLGFSVFFGLVLTDYRTFTNTRILTIGYGITMVLLVVVLFMPEINGQRSWIPLPGFQLQPSELGKLFAIMGMAAYLAKIKEKEEEFTLHHFIRVAAIWGGPLFLIMLEPDLGQGLVMVGLFCAIMFVVLNRKPLLIFGSLAGLLVTLYFVAIYAFPQYYLKFVEMLPLKPYQKARFVVVIDPALAKDWGYQVQQAIIAIGNGGLPGKGLLQGSQTQGAFVPEQQTDMIFSAIGEDFGFIGTSILIILFFIMLQRMVKIATTTSDPFGTYFIAGAIGMFGFQIFENIGMNLAVMPAAGITLPFVSYGGTSLLTNFIIMGIVQSIAIRRRKLRF</sequence>
<feature type="transmembrane region" description="Helical" evidence="6">
    <location>
        <begin position="16"/>
        <end position="34"/>
    </location>
</feature>
<dbReference type="GO" id="GO:0032153">
    <property type="term" value="C:cell division site"/>
    <property type="evidence" value="ECO:0007669"/>
    <property type="project" value="TreeGrafter"/>
</dbReference>
<feature type="transmembrane region" description="Helical" evidence="6">
    <location>
        <begin position="188"/>
        <end position="209"/>
    </location>
</feature>
<comment type="caution">
    <text evidence="7">The sequence shown here is derived from an EMBL/GenBank/DDBJ whole genome shotgun (WGS) entry which is preliminary data.</text>
</comment>
<proteinExistence type="predicted"/>
<evidence type="ECO:0000256" key="3">
    <source>
        <dbReference type="ARBA" id="ARBA00022960"/>
    </source>
</evidence>
<keyword evidence="4 6" id="KW-1133">Transmembrane helix</keyword>
<evidence type="ECO:0000256" key="2">
    <source>
        <dbReference type="ARBA" id="ARBA00022692"/>
    </source>
</evidence>
<evidence type="ECO:0000256" key="1">
    <source>
        <dbReference type="ARBA" id="ARBA00004141"/>
    </source>
</evidence>
<dbReference type="GO" id="GO:0051301">
    <property type="term" value="P:cell division"/>
    <property type="evidence" value="ECO:0007669"/>
    <property type="project" value="InterPro"/>
</dbReference>
<evidence type="ECO:0000313" key="7">
    <source>
        <dbReference type="EMBL" id="GAX88586.1"/>
    </source>
</evidence>
<protein>
    <recommendedName>
        <fullName evidence="9">Rod shape-determining protein RodA</fullName>
    </recommendedName>
</protein>
<feature type="transmembrane region" description="Helical" evidence="6">
    <location>
        <begin position="145"/>
        <end position="161"/>
    </location>
</feature>